<dbReference type="PROSITE" id="PS00108">
    <property type="entry name" value="PROTEIN_KINASE_ST"/>
    <property type="match status" value="1"/>
</dbReference>
<reference evidence="16" key="1">
    <citation type="submission" date="2016-11" db="UniProtKB">
        <authorList>
            <consortium name="WormBaseParasite"/>
        </authorList>
    </citation>
    <scope>IDENTIFICATION</scope>
</reference>
<keyword evidence="9" id="KW-0112">Calmodulin-binding</keyword>
<dbReference type="InterPro" id="IPR002291">
    <property type="entry name" value="Phosph_kin_gamma"/>
</dbReference>
<organism evidence="15 16">
    <name type="scientific">Macrostomum lignano</name>
    <dbReference type="NCBI Taxonomy" id="282301"/>
    <lineage>
        <taxon>Eukaryota</taxon>
        <taxon>Metazoa</taxon>
        <taxon>Spiralia</taxon>
        <taxon>Lophotrochozoa</taxon>
        <taxon>Platyhelminthes</taxon>
        <taxon>Rhabditophora</taxon>
        <taxon>Macrostomorpha</taxon>
        <taxon>Macrostomida</taxon>
        <taxon>Macrostomidae</taxon>
        <taxon>Macrostomum</taxon>
    </lineage>
</organism>
<evidence type="ECO:0000256" key="7">
    <source>
        <dbReference type="ARBA" id="ARBA00022777"/>
    </source>
</evidence>
<comment type="catalytic activity">
    <reaction evidence="1">
        <text>2 ATP + phosphorylase b = 2 ADP + phosphorylase a.</text>
        <dbReference type="EC" id="2.7.11.19"/>
    </reaction>
</comment>
<evidence type="ECO:0000256" key="5">
    <source>
        <dbReference type="ARBA" id="ARBA00022679"/>
    </source>
</evidence>
<dbReference type="GO" id="GO:0005524">
    <property type="term" value="F:ATP binding"/>
    <property type="evidence" value="ECO:0007669"/>
    <property type="project" value="UniProtKB-UniRule"/>
</dbReference>
<evidence type="ECO:0000256" key="8">
    <source>
        <dbReference type="ARBA" id="ARBA00022840"/>
    </source>
</evidence>
<evidence type="ECO:0000313" key="15">
    <source>
        <dbReference type="Proteomes" id="UP000095280"/>
    </source>
</evidence>
<dbReference type="GO" id="GO:0005516">
    <property type="term" value="F:calmodulin binding"/>
    <property type="evidence" value="ECO:0007669"/>
    <property type="project" value="UniProtKB-KW"/>
</dbReference>
<feature type="region of interest" description="Disordered" evidence="13">
    <location>
        <begin position="899"/>
        <end position="922"/>
    </location>
</feature>
<evidence type="ECO:0000256" key="2">
    <source>
        <dbReference type="ARBA" id="ARBA00012432"/>
    </source>
</evidence>
<dbReference type="GO" id="GO:0004689">
    <property type="term" value="F:phosphorylase kinase activity"/>
    <property type="evidence" value="ECO:0007669"/>
    <property type="project" value="UniProtKB-EC"/>
</dbReference>
<feature type="compositionally biased region" description="Pro residues" evidence="13">
    <location>
        <begin position="24"/>
        <end position="37"/>
    </location>
</feature>
<dbReference type="Gene3D" id="3.30.200.20">
    <property type="entry name" value="Phosphorylase Kinase, domain 1"/>
    <property type="match status" value="1"/>
</dbReference>
<keyword evidence="10" id="KW-0119">Carbohydrate metabolism</keyword>
<dbReference type="SMART" id="SM00220">
    <property type="entry name" value="S_TKc"/>
    <property type="match status" value="1"/>
</dbReference>
<dbReference type="Pfam" id="PF00069">
    <property type="entry name" value="Pkinase"/>
    <property type="match status" value="1"/>
</dbReference>
<feature type="binding site" evidence="12">
    <location>
        <position position="1090"/>
    </location>
    <ligand>
        <name>ATP</name>
        <dbReference type="ChEBI" id="CHEBI:30616"/>
    </ligand>
</feature>
<accession>A0A1I8IV59</accession>
<dbReference type="PROSITE" id="PS00107">
    <property type="entry name" value="PROTEIN_KINASE_ATP"/>
    <property type="match status" value="1"/>
</dbReference>
<keyword evidence="7" id="KW-0418">Kinase</keyword>
<evidence type="ECO:0000259" key="14">
    <source>
        <dbReference type="PROSITE" id="PS50011"/>
    </source>
</evidence>
<dbReference type="InterPro" id="IPR011009">
    <property type="entry name" value="Kinase-like_dom_sf"/>
</dbReference>
<keyword evidence="3" id="KW-0723">Serine/threonine-protein kinase</keyword>
<dbReference type="InterPro" id="IPR000719">
    <property type="entry name" value="Prot_kinase_dom"/>
</dbReference>
<evidence type="ECO:0000256" key="6">
    <source>
        <dbReference type="ARBA" id="ARBA00022741"/>
    </source>
</evidence>
<dbReference type="InterPro" id="IPR017441">
    <property type="entry name" value="Protein_kinase_ATP_BS"/>
</dbReference>
<dbReference type="PRINTS" id="PR01049">
    <property type="entry name" value="PHOSPHBKNASE"/>
</dbReference>
<evidence type="ECO:0000256" key="3">
    <source>
        <dbReference type="ARBA" id="ARBA00022527"/>
    </source>
</evidence>
<evidence type="ECO:0000256" key="4">
    <source>
        <dbReference type="ARBA" id="ARBA00022600"/>
    </source>
</evidence>
<evidence type="ECO:0000256" key="10">
    <source>
        <dbReference type="ARBA" id="ARBA00023277"/>
    </source>
</evidence>
<evidence type="ECO:0000313" key="16">
    <source>
        <dbReference type="WBParaSite" id="maker-uti_cns_0017244-snap-gene-0.2-mRNA-1"/>
    </source>
</evidence>
<dbReference type="PANTHER" id="PTHR24347">
    <property type="entry name" value="SERINE/THREONINE-PROTEIN KINASE"/>
    <property type="match status" value="1"/>
</dbReference>
<keyword evidence="5" id="KW-0808">Transferase</keyword>
<feature type="compositionally biased region" description="Polar residues" evidence="13">
    <location>
        <begin position="907"/>
        <end position="918"/>
    </location>
</feature>
<keyword evidence="15" id="KW-1185">Reference proteome</keyword>
<feature type="domain" description="Protein kinase" evidence="14">
    <location>
        <begin position="1061"/>
        <end position="1324"/>
    </location>
</feature>
<name>A0A1I8IV59_9PLAT</name>
<dbReference type="EC" id="2.7.11.19" evidence="2"/>
<keyword evidence="8 12" id="KW-0067">ATP-binding</keyword>
<keyword evidence="6 12" id="KW-0547">Nucleotide-binding</keyword>
<evidence type="ECO:0000256" key="12">
    <source>
        <dbReference type="PROSITE-ProRule" id="PRU10141"/>
    </source>
</evidence>
<feature type="compositionally biased region" description="Basic residues" evidence="13">
    <location>
        <begin position="1"/>
        <end position="11"/>
    </location>
</feature>
<dbReference type="InterPro" id="IPR008271">
    <property type="entry name" value="Ser/Thr_kinase_AS"/>
</dbReference>
<proteinExistence type="predicted"/>
<evidence type="ECO:0000256" key="13">
    <source>
        <dbReference type="SAM" id="MobiDB-lite"/>
    </source>
</evidence>
<dbReference type="GO" id="GO:0005977">
    <property type="term" value="P:glycogen metabolic process"/>
    <property type="evidence" value="ECO:0007669"/>
    <property type="project" value="UniProtKB-KW"/>
</dbReference>
<evidence type="ECO:0000256" key="9">
    <source>
        <dbReference type="ARBA" id="ARBA00022860"/>
    </source>
</evidence>
<dbReference type="Proteomes" id="UP000095280">
    <property type="component" value="Unplaced"/>
</dbReference>
<dbReference type="PROSITE" id="PS50011">
    <property type="entry name" value="PROTEIN_KINASE_DOM"/>
    <property type="match status" value="1"/>
</dbReference>
<dbReference type="Gene3D" id="1.10.510.10">
    <property type="entry name" value="Transferase(Phosphotransferase) domain 1"/>
    <property type="match status" value="1"/>
</dbReference>
<dbReference type="CDD" id="cd15489">
    <property type="entry name" value="PHD_SF"/>
    <property type="match status" value="1"/>
</dbReference>
<dbReference type="SUPFAM" id="SSF56112">
    <property type="entry name" value="Protein kinase-like (PK-like)"/>
    <property type="match status" value="1"/>
</dbReference>
<comment type="subunit">
    <text evidence="11">Hexadecamer of 4 heterotetramers, each composed of alpha, beta, gamma, and delta subunits. Alpha (PHKA1 or PHKA2) and beta (PHKB) are regulatory subunits, gamma (PHKG1 or PHKG2) is the catalytic subunit, and delta is calmodulin.</text>
</comment>
<dbReference type="GO" id="GO:0005964">
    <property type="term" value="C:phosphorylase kinase complex"/>
    <property type="evidence" value="ECO:0007669"/>
    <property type="project" value="InterPro"/>
</dbReference>
<keyword evidence="4" id="KW-0321">Glycogen metabolism</keyword>
<sequence>AASRRLSRTRPCRSALTPEEVAQPTPPQKEPPPPPPRCASAASTEAASAAAGTMATMNAAAAASAASAETAVAGRAGAAARSAQPTVAEAEPGTSGINEGLAAGLSRAAPTGAGTAAGILRIVSVPVGRHPARLSASATGAGVFGASRIAARAACRAAAIHACEISPAYFLEAPPPPPAATSSCWLSEPLLTYTKLPPPPPAPESQAESPPAWPTKICSRAPAARLKQPAAEAPLEDGLPPANFTATLWTEPLRPALLPGVKASKARAEASLTSEHLLEGPTPQLRLEVVRRPHRHRGVTMRAQTRLVMFTTAAAQPLLRHHVRHSASERRPDSLNMLTLIELFSTRERLGTRLNSWPFEADATETGGVLSTENLPTARRSRRPTSAGKCIAEAGRAGRVADVAEESGGARVPGEAGGGAFMELPAGERWASGPANGTLSSRPGGGAPVWRMFSRHLGNRCSGLDAQDGPSLKKRELLVQLQQRCKKSVNRGGVVCTATHQWCHFGCVGVAYVMVKKSDEKTMQEWRCPWHWTGLSLDYQDQRDGRPRPLGFCSDSFTRADRCSIPDPAVRHRSKPRQAGAAAAAVAAAAATDALRRGRSQPAGSCADTAGSASCRSCSMPLPPPSPSELAKAAVGAFGSAAAAPRLDTESGAGEAAASKAVAGAAVATVQAAATELKSAAAAEAAVAAVAVAEAAEAGALLTSLRDSNLNKVGGLHAAILGSGSLPQQVEAAAPLLGQLRQPGLQAAQRAPHLLDEAPLPLSKLAGLVRLMASRRSLGQHLTDFVGYGEGCHFLARLGGRSGGTRIAAPEPLNLGGGRRQQTLPAAPLGEKLREQEAGQLPPAGTHRPGGGQEVGHSAVNIRLGDDIRGAGGCCRFAVLPTETPTWYISGRLYSSPPTCSLEKPSGKTTAATDSTSMVAKPSQRAGSAMEALRWEAASSPTVPSRPTTPMTTRANTSSQAVLVGWWEKHTFGAVKDEALVEVTFEDMREKEQSSRKCQVQKFEMSNITCFLESELIDAGIPRAIFKKPDIDLDVVATMTIANSIPSEENNEYCNQFHSKYEPKEILGRGLSSVVRRCVEKSSKTEFAVKVIDLNNLDTNSEDARQDALKELRILRLVQGHANIILLHDHFETEAYIFFLPPRRTIRASEQGSPNVREANPRVMRQLLDALEFLHSRQIVHRDIKAENILLDAEMSVKLTDFGFATEVETDDCLTDLCGTPSYLSPPEILVVNMYESRSIRVYGRPVDMWASGVLMYTLLVGSPPFWHRRQMTMLRMIMEGRFSLDTPEWEEVSEAAKSLIASLLRVDPGQRLTSVQALAHPFFAKQELPCVTFDRRTRFRSAILAVRCLCRLHRAYAMPARLELRRLRADPYTIRNMRRLIDNTAFLVYSHWVKKAEDQNRAALFENSPKMDLAAQDSG</sequence>
<evidence type="ECO:0000256" key="1">
    <source>
        <dbReference type="ARBA" id="ARBA00001674"/>
    </source>
</evidence>
<evidence type="ECO:0000256" key="11">
    <source>
        <dbReference type="ARBA" id="ARBA00025890"/>
    </source>
</evidence>
<protein>
    <recommendedName>
        <fullName evidence="2">phosphorylase kinase</fullName>
        <ecNumber evidence="2">2.7.11.19</ecNumber>
    </recommendedName>
</protein>
<dbReference type="WBParaSite" id="maker-uti_cns_0017244-snap-gene-0.2-mRNA-1">
    <property type="protein sequence ID" value="maker-uti_cns_0017244-snap-gene-0.2-mRNA-1"/>
    <property type="gene ID" value="maker-uti_cns_0017244-snap-gene-0.2"/>
</dbReference>
<feature type="region of interest" description="Disordered" evidence="13">
    <location>
        <begin position="1"/>
        <end position="45"/>
    </location>
</feature>